<comment type="caution">
    <text evidence="3">The sequence shown here is derived from an EMBL/GenBank/DDBJ whole genome shotgun (WGS) entry which is preliminary data.</text>
</comment>
<dbReference type="SUPFAM" id="SSF49785">
    <property type="entry name" value="Galactose-binding domain-like"/>
    <property type="match status" value="1"/>
</dbReference>
<keyword evidence="4" id="KW-1185">Reference proteome</keyword>
<dbReference type="Proteomes" id="UP000663854">
    <property type="component" value="Unassembled WGS sequence"/>
</dbReference>
<dbReference type="EMBL" id="CAJNOL010000613">
    <property type="protein sequence ID" value="CAF1138367.1"/>
    <property type="molecule type" value="Genomic_DNA"/>
</dbReference>
<evidence type="ECO:0000313" key="4">
    <source>
        <dbReference type="Proteomes" id="UP000663870"/>
    </source>
</evidence>
<dbReference type="EMBL" id="CAJNOH010000382">
    <property type="protein sequence ID" value="CAF1022314.1"/>
    <property type="molecule type" value="Genomic_DNA"/>
</dbReference>
<reference evidence="3" key="1">
    <citation type="submission" date="2021-02" db="EMBL/GenBank/DDBJ databases">
        <authorList>
            <person name="Nowell W R."/>
        </authorList>
    </citation>
    <scope>NUCLEOTIDE SEQUENCE</scope>
</reference>
<evidence type="ECO:0000313" key="1">
    <source>
        <dbReference type="EMBL" id="CAF1022314.1"/>
    </source>
</evidence>
<dbReference type="Proteomes" id="UP000663870">
    <property type="component" value="Unassembled WGS sequence"/>
</dbReference>
<dbReference type="AlphaFoldDB" id="A0A814S208"/>
<proteinExistence type="predicted"/>
<organism evidence="3 4">
    <name type="scientific">Rotaria sordida</name>
    <dbReference type="NCBI Taxonomy" id="392033"/>
    <lineage>
        <taxon>Eukaryota</taxon>
        <taxon>Metazoa</taxon>
        <taxon>Spiralia</taxon>
        <taxon>Gnathifera</taxon>
        <taxon>Rotifera</taxon>
        <taxon>Eurotatoria</taxon>
        <taxon>Bdelloidea</taxon>
        <taxon>Philodinida</taxon>
        <taxon>Philodinidae</taxon>
        <taxon>Rotaria</taxon>
    </lineage>
</organism>
<protein>
    <recommendedName>
        <fullName evidence="5">Apple domain-containing protein</fullName>
    </recommendedName>
</protein>
<evidence type="ECO:0000313" key="3">
    <source>
        <dbReference type="EMBL" id="CAF1141060.1"/>
    </source>
</evidence>
<dbReference type="Gene3D" id="2.60.120.260">
    <property type="entry name" value="Galactose-binding domain-like"/>
    <property type="match status" value="1"/>
</dbReference>
<evidence type="ECO:0000313" key="2">
    <source>
        <dbReference type="EMBL" id="CAF1138367.1"/>
    </source>
</evidence>
<evidence type="ECO:0008006" key="5">
    <source>
        <dbReference type="Google" id="ProtNLM"/>
    </source>
</evidence>
<dbReference type="EMBL" id="CAJNOL010000620">
    <property type="protein sequence ID" value="CAF1141060.1"/>
    <property type="molecule type" value="Genomic_DNA"/>
</dbReference>
<gene>
    <name evidence="2" type="ORF">JXQ802_LOCUS21081</name>
    <name evidence="3" type="ORF">JXQ802_LOCUS21217</name>
    <name evidence="1" type="ORF">PYM288_LOCUS15690</name>
</gene>
<dbReference type="InterPro" id="IPR008979">
    <property type="entry name" value="Galactose-bd-like_sf"/>
</dbReference>
<sequence length="352" mass="38489">MFFKVILYFICCYRLAWMIKITVINNAIFYPINNNSWLANISNIQSRKLCICQCYTDSNCSTAIYYGRYQICSLNSAELSQGQLRSMINSEDAVVIYFPKTETTTTTTITTTTITTTTTTTTTATTTATATTTITTTTTATATTTATTTITTTATTTITATTTATTTTTIATTTTITTTITTTTTTTTTTTKTTTTQLDIPCVPSNTYVLSYDVTPTTYQKQTYTYTGTSTGLKILEFGFKAVSTTKTWHLDDVSIINKNASNSEMIVNGGFENGNLIGWQVLCSSTNCGTKGGNITQSDCHTGSFCYEGTCQNDYDFLRQTFTVINGHVYVLTFWLYTDGHHSQLAYVNIG</sequence>
<accession>A0A814S208</accession>
<name>A0A814S208_9BILA</name>